<sequence length="86" mass="9649">MVAPEQSLRVLVEKWLGAVSAGHLHVRAIHRIRAGRRRCVCVEVERISGSATNAFTLFFFRHDDGAWHIYPPETVRPAMSLGRLAA</sequence>
<dbReference type="RefSeq" id="WP_062082649.1">
    <property type="nucleotide sequence ID" value="NZ_FCOK02000004.1"/>
</dbReference>
<name>A0A158FE40_9BURK</name>
<dbReference type="OrthoDB" id="8926609at2"/>
<reference evidence="1 2" key="1">
    <citation type="submission" date="2016-01" db="EMBL/GenBank/DDBJ databases">
        <authorList>
            <person name="Oliw E.H."/>
        </authorList>
    </citation>
    <scope>NUCLEOTIDE SEQUENCE [LARGE SCALE GENOMIC DNA]</scope>
    <source>
        <strain evidence="1">LMG 27134</strain>
    </source>
</reference>
<evidence type="ECO:0000313" key="1">
    <source>
        <dbReference type="EMBL" id="SAL17320.1"/>
    </source>
</evidence>
<dbReference type="AlphaFoldDB" id="A0A158FE40"/>
<gene>
    <name evidence="1" type="ORF">AWB69_00933</name>
</gene>
<dbReference type="Proteomes" id="UP000054683">
    <property type="component" value="Unassembled WGS sequence"/>
</dbReference>
<accession>A0A158FE40</accession>
<organism evidence="1 2">
    <name type="scientific">Caballeronia udeis</name>
    <dbReference type="NCBI Taxonomy" id="1232866"/>
    <lineage>
        <taxon>Bacteria</taxon>
        <taxon>Pseudomonadati</taxon>
        <taxon>Pseudomonadota</taxon>
        <taxon>Betaproteobacteria</taxon>
        <taxon>Burkholderiales</taxon>
        <taxon>Burkholderiaceae</taxon>
        <taxon>Caballeronia</taxon>
    </lineage>
</organism>
<evidence type="ECO:0000313" key="2">
    <source>
        <dbReference type="Proteomes" id="UP000054683"/>
    </source>
</evidence>
<dbReference type="EMBL" id="FCOK02000004">
    <property type="protein sequence ID" value="SAL17320.1"/>
    <property type="molecule type" value="Genomic_DNA"/>
</dbReference>
<proteinExistence type="predicted"/>
<protein>
    <submittedName>
        <fullName evidence="1">Uncharacterized protein</fullName>
    </submittedName>
</protein>